<sequence>MIMFGEGELTLPYIEEIAFCGNTIEINKKHSYRYDKKIPRGPNKNPTPDDVKKVNERNAITRLRRLINTNFGFRDIHLVLTYKRENRPQTQQDAKKDLDKFMRRLRTYFQKRNMVLKYIAVTEYKNKAIHHHLIISSMDTRDLIDLWPHGQPRPTYLDNTGQYGQLASYLIKETSKTFNSEDSIHGKRWCASKNLQQPKIIRRIISAKSWKKEPKAKKGYYIEKNSIRTGTHELTGFHFQFYRMIKIPEKERD</sequence>
<evidence type="ECO:0000259" key="1">
    <source>
        <dbReference type="Pfam" id="PF23343"/>
    </source>
</evidence>
<dbReference type="AlphaFoldDB" id="A0A644Z3P2"/>
<comment type="caution">
    <text evidence="2">The sequence shown here is derived from an EMBL/GenBank/DDBJ whole genome shotgun (WGS) entry which is preliminary data.</text>
</comment>
<gene>
    <name evidence="2" type="ORF">SDC9_82118</name>
</gene>
<protein>
    <recommendedName>
        <fullName evidence="1">Replication-associated protein ORF2/G2P domain-containing protein</fullName>
    </recommendedName>
</protein>
<dbReference type="Pfam" id="PF23343">
    <property type="entry name" value="REP_ORF2-G2P"/>
    <property type="match status" value="1"/>
</dbReference>
<organism evidence="2">
    <name type="scientific">bioreactor metagenome</name>
    <dbReference type="NCBI Taxonomy" id="1076179"/>
    <lineage>
        <taxon>unclassified sequences</taxon>
        <taxon>metagenomes</taxon>
        <taxon>ecological metagenomes</taxon>
    </lineage>
</organism>
<feature type="domain" description="Replication-associated protein ORF2/G2P" evidence="1">
    <location>
        <begin position="78"/>
        <end position="173"/>
    </location>
</feature>
<evidence type="ECO:0000313" key="2">
    <source>
        <dbReference type="EMBL" id="MPM35525.1"/>
    </source>
</evidence>
<name>A0A644Z3P2_9ZZZZ</name>
<dbReference type="InterPro" id="IPR056906">
    <property type="entry name" value="ORF2/G2P_dom"/>
</dbReference>
<reference evidence="2" key="1">
    <citation type="submission" date="2019-08" db="EMBL/GenBank/DDBJ databases">
        <authorList>
            <person name="Kucharzyk K."/>
            <person name="Murdoch R.W."/>
            <person name="Higgins S."/>
            <person name="Loffler F."/>
        </authorList>
    </citation>
    <scope>NUCLEOTIDE SEQUENCE</scope>
</reference>
<proteinExistence type="predicted"/>
<dbReference type="EMBL" id="VSSQ01007314">
    <property type="protein sequence ID" value="MPM35525.1"/>
    <property type="molecule type" value="Genomic_DNA"/>
</dbReference>
<accession>A0A644Z3P2</accession>